<evidence type="ECO:0000313" key="1">
    <source>
        <dbReference type="EMBL" id="GAA3881983.1"/>
    </source>
</evidence>
<evidence type="ECO:0000313" key="2">
    <source>
        <dbReference type="Proteomes" id="UP001501803"/>
    </source>
</evidence>
<gene>
    <name evidence="1" type="ORF">GCM10022381_25290</name>
</gene>
<dbReference type="Proteomes" id="UP001501803">
    <property type="component" value="Unassembled WGS sequence"/>
</dbReference>
<dbReference type="EMBL" id="BAABCN010000007">
    <property type="protein sequence ID" value="GAA3881983.1"/>
    <property type="molecule type" value="Genomic_DNA"/>
</dbReference>
<keyword evidence="2" id="KW-1185">Reference proteome</keyword>
<dbReference type="Gene3D" id="3.40.50.720">
    <property type="entry name" value="NAD(P)-binding Rossmann-like Domain"/>
    <property type="match status" value="1"/>
</dbReference>
<dbReference type="RefSeq" id="WP_345067129.1">
    <property type="nucleotide sequence ID" value="NZ_BAABCN010000007.1"/>
</dbReference>
<sequence length="349" mass="37548">MTLETLAKSAEPLNTQDVYRIVLVGLGSQGAGIASILCELGHELVGVVDIGAKVGKSLGELITAPRAPDIFVSGSLDALLDSLVEKPDIVVLSLALDLEPILDLAASVLDRGINAITLQQDVLTRDHAWADRMHERAMRGGASFMASGVQDSWWVQMPAMVAASSLDISTVRITSVLSIEQLSKSVGEEVGFPLTPEEFSRHAQGQKDYPSVLGAPMTEAARRMGLITGIVTKDVEPVIADRTFHWEAGNMPIDQGMTTGLVETVAFETDRGIRFEGIIKVLPIAIEEAFDSLDVIGTPSHHLVYKPFPGYDITNVALVSRIPDVVRAEPGMLFPAEMPAASPQFSRER</sequence>
<dbReference type="InterPro" id="IPR036291">
    <property type="entry name" value="NAD(P)-bd_dom_sf"/>
</dbReference>
<dbReference type="SUPFAM" id="SSF51735">
    <property type="entry name" value="NAD(P)-binding Rossmann-fold domains"/>
    <property type="match status" value="1"/>
</dbReference>
<protein>
    <submittedName>
        <fullName evidence="1">Dihydrodipicolinate reductase</fullName>
    </submittedName>
</protein>
<organism evidence="1 2">
    <name type="scientific">Leifsonia kafniensis</name>
    <dbReference type="NCBI Taxonomy" id="475957"/>
    <lineage>
        <taxon>Bacteria</taxon>
        <taxon>Bacillati</taxon>
        <taxon>Actinomycetota</taxon>
        <taxon>Actinomycetes</taxon>
        <taxon>Micrococcales</taxon>
        <taxon>Microbacteriaceae</taxon>
        <taxon>Leifsonia</taxon>
    </lineage>
</organism>
<proteinExistence type="predicted"/>
<comment type="caution">
    <text evidence="1">The sequence shown here is derived from an EMBL/GenBank/DDBJ whole genome shotgun (WGS) entry which is preliminary data.</text>
</comment>
<reference evidence="2" key="1">
    <citation type="journal article" date="2019" name="Int. J. Syst. Evol. Microbiol.">
        <title>The Global Catalogue of Microorganisms (GCM) 10K type strain sequencing project: providing services to taxonomists for standard genome sequencing and annotation.</title>
        <authorList>
            <consortium name="The Broad Institute Genomics Platform"/>
            <consortium name="The Broad Institute Genome Sequencing Center for Infectious Disease"/>
            <person name="Wu L."/>
            <person name="Ma J."/>
        </authorList>
    </citation>
    <scope>NUCLEOTIDE SEQUENCE [LARGE SCALE GENOMIC DNA]</scope>
    <source>
        <strain evidence="2">JCM 17021</strain>
    </source>
</reference>
<dbReference type="CDD" id="cd24146">
    <property type="entry name" value="nat-AmDH_N_like"/>
    <property type="match status" value="1"/>
</dbReference>
<name>A0ABP7KN15_9MICO</name>
<accession>A0ABP7KN15</accession>